<keyword evidence="3 10" id="KW-0812">Transmembrane</keyword>
<evidence type="ECO:0000313" key="13">
    <source>
        <dbReference type="Proteomes" id="UP000095751"/>
    </source>
</evidence>
<reference evidence="12 13" key="1">
    <citation type="submission" date="2016-09" db="EMBL/GenBank/DDBJ databases">
        <title>Extensive genetic diversity and differential bi-allelic expression allows diatom success in the polar Southern Ocean.</title>
        <authorList>
            <consortium name="DOE Joint Genome Institute"/>
            <person name="Mock T."/>
            <person name="Otillar R.P."/>
            <person name="Strauss J."/>
            <person name="Dupont C."/>
            <person name="Frickenhaus S."/>
            <person name="Maumus F."/>
            <person name="Mcmullan M."/>
            <person name="Sanges R."/>
            <person name="Schmutz J."/>
            <person name="Toseland A."/>
            <person name="Valas R."/>
            <person name="Veluchamy A."/>
            <person name="Ward B.J."/>
            <person name="Allen A."/>
            <person name="Barry K."/>
            <person name="Falciatore A."/>
            <person name="Ferrante M."/>
            <person name="Fortunato A.E."/>
            <person name="Gloeckner G."/>
            <person name="Gruber A."/>
            <person name="Hipkin R."/>
            <person name="Janech M."/>
            <person name="Kroth P."/>
            <person name="Leese F."/>
            <person name="Lindquist E."/>
            <person name="Lyon B.R."/>
            <person name="Martin J."/>
            <person name="Mayer C."/>
            <person name="Parker M."/>
            <person name="Quesneville H."/>
            <person name="Raymond J."/>
            <person name="Uhlig C."/>
            <person name="Valentin K.U."/>
            <person name="Worden A.Z."/>
            <person name="Armbrust E.V."/>
            <person name="Bowler C."/>
            <person name="Green B."/>
            <person name="Moulton V."/>
            <person name="Van Oosterhout C."/>
            <person name="Grigoriev I."/>
        </authorList>
    </citation>
    <scope>NUCLEOTIDE SEQUENCE [LARGE SCALE GENOMIC DNA]</scope>
    <source>
        <strain evidence="12 13">CCMP1102</strain>
    </source>
</reference>
<keyword evidence="5" id="KW-0406">Ion transport</keyword>
<keyword evidence="13" id="KW-1185">Reference proteome</keyword>
<evidence type="ECO:0000256" key="10">
    <source>
        <dbReference type="SAM" id="Phobius"/>
    </source>
</evidence>
<evidence type="ECO:0000256" key="8">
    <source>
        <dbReference type="SAM" id="Coils"/>
    </source>
</evidence>
<dbReference type="GO" id="GO:0030322">
    <property type="term" value="P:stabilization of membrane potential"/>
    <property type="evidence" value="ECO:0007669"/>
    <property type="project" value="TreeGrafter"/>
</dbReference>
<feature type="compositionally biased region" description="Low complexity" evidence="9">
    <location>
        <begin position="301"/>
        <end position="313"/>
    </location>
</feature>
<feature type="transmembrane region" description="Helical" evidence="10">
    <location>
        <begin position="164"/>
        <end position="183"/>
    </location>
</feature>
<dbReference type="PANTHER" id="PTHR11003">
    <property type="entry name" value="POTASSIUM CHANNEL, SUBFAMILY K"/>
    <property type="match status" value="1"/>
</dbReference>
<organism evidence="12 13">
    <name type="scientific">Fragilariopsis cylindrus CCMP1102</name>
    <dbReference type="NCBI Taxonomy" id="635003"/>
    <lineage>
        <taxon>Eukaryota</taxon>
        <taxon>Sar</taxon>
        <taxon>Stramenopiles</taxon>
        <taxon>Ochrophyta</taxon>
        <taxon>Bacillariophyta</taxon>
        <taxon>Bacillariophyceae</taxon>
        <taxon>Bacillariophycidae</taxon>
        <taxon>Bacillariales</taxon>
        <taxon>Bacillariaceae</taxon>
        <taxon>Fragilariopsis</taxon>
    </lineage>
</organism>
<feature type="region of interest" description="Disordered" evidence="9">
    <location>
        <begin position="1"/>
        <end position="60"/>
    </location>
</feature>
<dbReference type="Proteomes" id="UP000095751">
    <property type="component" value="Unassembled WGS sequence"/>
</dbReference>
<keyword evidence="4 10" id="KW-1133">Transmembrane helix</keyword>
<feature type="domain" description="Potassium channel" evidence="11">
    <location>
        <begin position="184"/>
        <end position="262"/>
    </location>
</feature>
<feature type="coiled-coil region" evidence="8">
    <location>
        <begin position="446"/>
        <end position="482"/>
    </location>
</feature>
<keyword evidence="7" id="KW-0407">Ion channel</keyword>
<evidence type="ECO:0000256" key="4">
    <source>
        <dbReference type="ARBA" id="ARBA00022989"/>
    </source>
</evidence>
<gene>
    <name evidence="12" type="ORF">FRACYDRAFT_262012</name>
</gene>
<feature type="compositionally biased region" description="Polar residues" evidence="9">
    <location>
        <begin position="100"/>
        <end position="114"/>
    </location>
</feature>
<evidence type="ECO:0000256" key="6">
    <source>
        <dbReference type="ARBA" id="ARBA00023136"/>
    </source>
</evidence>
<feature type="transmembrane region" description="Helical" evidence="10">
    <location>
        <begin position="413"/>
        <end position="439"/>
    </location>
</feature>
<feature type="transmembrane region" description="Helical" evidence="10">
    <location>
        <begin position="384"/>
        <end position="406"/>
    </location>
</feature>
<dbReference type="Gene3D" id="1.10.287.70">
    <property type="match status" value="2"/>
</dbReference>
<comment type="subcellular location">
    <subcellularLocation>
        <location evidence="1">Membrane</location>
        <topology evidence="1">Multi-pass membrane protein</topology>
    </subcellularLocation>
</comment>
<dbReference type="GO" id="GO:0022841">
    <property type="term" value="F:potassium ion leak channel activity"/>
    <property type="evidence" value="ECO:0007669"/>
    <property type="project" value="TreeGrafter"/>
</dbReference>
<dbReference type="InParanoid" id="A0A1E7F8X0"/>
<evidence type="ECO:0000256" key="5">
    <source>
        <dbReference type="ARBA" id="ARBA00023065"/>
    </source>
</evidence>
<evidence type="ECO:0000256" key="7">
    <source>
        <dbReference type="ARBA" id="ARBA00023303"/>
    </source>
</evidence>
<keyword evidence="6 10" id="KW-0472">Membrane</keyword>
<evidence type="ECO:0000259" key="11">
    <source>
        <dbReference type="Pfam" id="PF07885"/>
    </source>
</evidence>
<feature type="transmembrane region" description="Helical" evidence="10">
    <location>
        <begin position="357"/>
        <end position="378"/>
    </location>
</feature>
<dbReference type="KEGG" id="fcy:FRACYDRAFT_262012"/>
<dbReference type="PANTHER" id="PTHR11003:SF291">
    <property type="entry name" value="IP11374P"/>
    <property type="match status" value="1"/>
</dbReference>
<evidence type="ECO:0000256" key="9">
    <source>
        <dbReference type="SAM" id="MobiDB-lite"/>
    </source>
</evidence>
<feature type="transmembrane region" description="Helical" evidence="10">
    <location>
        <begin position="204"/>
        <end position="226"/>
    </location>
</feature>
<dbReference type="EMBL" id="KV784360">
    <property type="protein sequence ID" value="OEU14579.1"/>
    <property type="molecule type" value="Genomic_DNA"/>
</dbReference>
<feature type="transmembrane region" description="Helical" evidence="10">
    <location>
        <begin position="238"/>
        <end position="264"/>
    </location>
</feature>
<dbReference type="InterPro" id="IPR013099">
    <property type="entry name" value="K_chnl_dom"/>
</dbReference>
<evidence type="ECO:0000313" key="12">
    <source>
        <dbReference type="EMBL" id="OEU14579.1"/>
    </source>
</evidence>
<dbReference type="AlphaFoldDB" id="A0A1E7F8X0"/>
<protein>
    <recommendedName>
        <fullName evidence="11">Potassium channel domain-containing protein</fullName>
    </recommendedName>
</protein>
<evidence type="ECO:0000256" key="3">
    <source>
        <dbReference type="ARBA" id="ARBA00022692"/>
    </source>
</evidence>
<evidence type="ECO:0000256" key="2">
    <source>
        <dbReference type="ARBA" id="ARBA00022448"/>
    </source>
</evidence>
<feature type="compositionally biased region" description="Low complexity" evidence="9">
    <location>
        <begin position="19"/>
        <end position="45"/>
    </location>
</feature>
<dbReference type="GO" id="GO:0015271">
    <property type="term" value="F:outward rectifier potassium channel activity"/>
    <property type="evidence" value="ECO:0007669"/>
    <property type="project" value="TreeGrafter"/>
</dbReference>
<keyword evidence="8" id="KW-0175">Coiled coil</keyword>
<dbReference type="InterPro" id="IPR003280">
    <property type="entry name" value="2pore_dom_K_chnl"/>
</dbReference>
<feature type="compositionally biased region" description="Acidic residues" evidence="9">
    <location>
        <begin position="595"/>
        <end position="609"/>
    </location>
</feature>
<feature type="domain" description="Potassium channel" evidence="11">
    <location>
        <begin position="371"/>
        <end position="438"/>
    </location>
</feature>
<dbReference type="SUPFAM" id="SSF81324">
    <property type="entry name" value="Voltage-gated potassium channels"/>
    <property type="match status" value="2"/>
</dbReference>
<feature type="region of interest" description="Disordered" evidence="9">
    <location>
        <begin position="590"/>
        <end position="624"/>
    </location>
</feature>
<dbReference type="GO" id="GO:0005886">
    <property type="term" value="C:plasma membrane"/>
    <property type="evidence" value="ECO:0007669"/>
    <property type="project" value="TreeGrafter"/>
</dbReference>
<dbReference type="Pfam" id="PF07885">
    <property type="entry name" value="Ion_trans_2"/>
    <property type="match status" value="2"/>
</dbReference>
<feature type="compositionally biased region" description="Polar residues" evidence="9">
    <location>
        <begin position="610"/>
        <end position="621"/>
    </location>
</feature>
<name>A0A1E7F8X0_9STRA</name>
<feature type="region of interest" description="Disordered" evidence="9">
    <location>
        <begin position="273"/>
        <end position="321"/>
    </location>
</feature>
<dbReference type="OrthoDB" id="415460at2759"/>
<feature type="region of interest" description="Disordered" evidence="9">
    <location>
        <begin position="487"/>
        <end position="552"/>
    </location>
</feature>
<accession>A0A1E7F8X0</accession>
<feature type="region of interest" description="Disordered" evidence="9">
    <location>
        <begin position="77"/>
        <end position="131"/>
    </location>
</feature>
<evidence type="ECO:0000256" key="1">
    <source>
        <dbReference type="ARBA" id="ARBA00004141"/>
    </source>
</evidence>
<sequence length="827" mass="92397">METSSINDLVLHEGDGKTNSNSNSAALAEATKSNNNDSNNNNSSSPKKIDDGNNNNNKSGMEEIFDKIRRKSNLVAPNVHSFGDSDDDDDSSMMFDNDGTLNNIIKNRGTSRGPKQQHKQRRPSNELSNEDIEIYQRLDDEYERALEERDIGYNARYASVRQTAMWSLIFIVAFMAQGTYCYRELLLLNHKRKYHGEDEFDQEFNNWSIPESLFFSIMTITTVGYGKEDLPTTASFQAYTIFYILIGIAALTIMVAQVFQCIALEASRARLSQDKTQSSRRRSGLMVNSSSSSRERNGNNPASATTISSPTSSQHSDPNADDEIITSHTKTGFVPKIVEGFFRWLDKAKHFFRGTEIGKGISVLFPFIGLILSGALVVGPLEGWSFIESLYFAVVSLTTVGFGDYVPTNLASIWFCIFWLPFSIAFMSLYLGNIATFYIRLSDRNIRRIERQLRRRLQEAKEKAEEERAEVLQRAYRGQETEIQIVAEEERTGNNNNSTIDNDSDGGGEDSKNSSATTGIPMNHARSVVRRQKARPGFSILPTSELDSGSDDESDLLAGGIAGMDSSVIDTGYQRRQQIIENCRVIRRDDSIDNGNDDENENNGDDDTLQEPSSSQSNDPSMKSMKDVIRAVRNTINSKNSGVDSEDANNNNSRFMNIQSTQNMIDYSMFRRRKSKKPSFALRVLVQERFAKIIATEVAGYHSSILINHDVLSVTIDSMSGTADKWFIPRGARKTFRAVALEILYFVGEHGLITRGEDALYELTPFEFHGLFSSLVAAMGDADTMEGWLAKTDTLALVDLERGVLQRSAPVGSDADDRNGARQRVLS</sequence>
<keyword evidence="2" id="KW-0813">Transport</keyword>
<proteinExistence type="predicted"/>